<accession>A0A915EC72</accession>
<sequence length="119" mass="14210">MFWWNREQWEHRGGLRTVEDMRKEEAEKLQAKEKDPLDYTIFGNKRMSFHDQFFYSDRAAGKGYSDFVHNSTYPGRVYIWPPLRKLMSIYAVGLSVVAVFLMIDYEWFVALIKNSLSKE</sequence>
<keyword evidence="1" id="KW-0812">Transmembrane</keyword>
<organism evidence="2 3">
    <name type="scientific">Ditylenchus dipsaci</name>
    <dbReference type="NCBI Taxonomy" id="166011"/>
    <lineage>
        <taxon>Eukaryota</taxon>
        <taxon>Metazoa</taxon>
        <taxon>Ecdysozoa</taxon>
        <taxon>Nematoda</taxon>
        <taxon>Chromadorea</taxon>
        <taxon>Rhabditida</taxon>
        <taxon>Tylenchina</taxon>
        <taxon>Tylenchomorpha</taxon>
        <taxon>Sphaerularioidea</taxon>
        <taxon>Anguinidae</taxon>
        <taxon>Anguininae</taxon>
        <taxon>Ditylenchus</taxon>
    </lineage>
</organism>
<feature type="transmembrane region" description="Helical" evidence="1">
    <location>
        <begin position="89"/>
        <end position="112"/>
    </location>
</feature>
<evidence type="ECO:0000313" key="3">
    <source>
        <dbReference type="WBParaSite" id="jg4308"/>
    </source>
</evidence>
<dbReference type="AlphaFoldDB" id="A0A915EC72"/>
<name>A0A915EC72_9BILA</name>
<protein>
    <submittedName>
        <fullName evidence="3">Deltamethrin resistance protein prag01 domain-containing protein</fullName>
    </submittedName>
</protein>
<evidence type="ECO:0000313" key="2">
    <source>
        <dbReference type="Proteomes" id="UP000887574"/>
    </source>
</evidence>
<dbReference type="Proteomes" id="UP000887574">
    <property type="component" value="Unplaced"/>
</dbReference>
<keyword evidence="2" id="KW-1185">Reference proteome</keyword>
<reference evidence="3" key="1">
    <citation type="submission" date="2022-11" db="UniProtKB">
        <authorList>
            <consortium name="WormBaseParasite"/>
        </authorList>
    </citation>
    <scope>IDENTIFICATION</scope>
</reference>
<keyword evidence="1" id="KW-1133">Transmembrane helix</keyword>
<evidence type="ECO:0000256" key="1">
    <source>
        <dbReference type="SAM" id="Phobius"/>
    </source>
</evidence>
<keyword evidence="1" id="KW-0472">Membrane</keyword>
<dbReference type="WBParaSite" id="jg4308">
    <property type="protein sequence ID" value="jg4308"/>
    <property type="gene ID" value="jg4308"/>
</dbReference>
<proteinExistence type="predicted"/>